<dbReference type="RefSeq" id="WP_187076567.1">
    <property type="nucleotide sequence ID" value="NZ_JACORT010000005.1"/>
</dbReference>
<feature type="chain" id="PRO_5037289152" description="Lipoprotein" evidence="1">
    <location>
        <begin position="23"/>
        <end position="139"/>
    </location>
</feature>
<gene>
    <name evidence="2" type="ORF">H8N03_12720</name>
</gene>
<feature type="signal peptide" evidence="1">
    <location>
        <begin position="1"/>
        <end position="22"/>
    </location>
</feature>
<comment type="caution">
    <text evidence="2">The sequence shown here is derived from an EMBL/GenBank/DDBJ whole genome shotgun (WGS) entry which is preliminary data.</text>
</comment>
<name>A0A923MRY0_9BURK</name>
<evidence type="ECO:0000313" key="2">
    <source>
        <dbReference type="EMBL" id="MBC5783811.1"/>
    </source>
</evidence>
<evidence type="ECO:0008006" key="4">
    <source>
        <dbReference type="Google" id="ProtNLM"/>
    </source>
</evidence>
<keyword evidence="1" id="KW-0732">Signal</keyword>
<keyword evidence="3" id="KW-1185">Reference proteome</keyword>
<reference evidence="2" key="1">
    <citation type="submission" date="2020-08" db="EMBL/GenBank/DDBJ databases">
        <title>Ramlibacter sp. USB13 16S ribosomal RNA gene genome sequencing and assembly.</title>
        <authorList>
            <person name="Kang M."/>
        </authorList>
    </citation>
    <scope>NUCLEOTIDE SEQUENCE</scope>
    <source>
        <strain evidence="2">USB13</strain>
    </source>
</reference>
<accession>A0A923MRY0</accession>
<dbReference type="AlphaFoldDB" id="A0A923MRY0"/>
<dbReference type="Proteomes" id="UP000608513">
    <property type="component" value="Unassembled WGS sequence"/>
</dbReference>
<evidence type="ECO:0000313" key="3">
    <source>
        <dbReference type="Proteomes" id="UP000608513"/>
    </source>
</evidence>
<organism evidence="2 3">
    <name type="scientific">Ramlibacter cellulosilyticus</name>
    <dbReference type="NCBI Taxonomy" id="2764187"/>
    <lineage>
        <taxon>Bacteria</taxon>
        <taxon>Pseudomonadati</taxon>
        <taxon>Pseudomonadota</taxon>
        <taxon>Betaproteobacteria</taxon>
        <taxon>Burkholderiales</taxon>
        <taxon>Comamonadaceae</taxon>
        <taxon>Ramlibacter</taxon>
    </lineage>
</organism>
<evidence type="ECO:0000256" key="1">
    <source>
        <dbReference type="SAM" id="SignalP"/>
    </source>
</evidence>
<protein>
    <recommendedName>
        <fullName evidence="4">Lipoprotein</fullName>
    </recommendedName>
</protein>
<sequence>MSLPRCLAPAVLAVLVAGAAHAADWRAVPGAPDLQVDVASLQQERTRVTAWLRWWGRPAWVPELASWNARGARIHRTALRTEFDCSRRTLRVLAAHAYDGSGAPLLMSSVPGPVLPVQEAELAWAYDAVCEAARAGGRL</sequence>
<dbReference type="EMBL" id="JACORT010000005">
    <property type="protein sequence ID" value="MBC5783811.1"/>
    <property type="molecule type" value="Genomic_DNA"/>
</dbReference>
<proteinExistence type="predicted"/>